<evidence type="ECO:0000313" key="2">
    <source>
        <dbReference type="Proteomes" id="UP001239795"/>
    </source>
</evidence>
<accession>A0AAI9UQD0</accession>
<dbReference type="AlphaFoldDB" id="A0AAI9UQD0"/>
<keyword evidence="2" id="KW-1185">Reference proteome</keyword>
<proteinExistence type="predicted"/>
<comment type="caution">
    <text evidence="1">The sequence shown here is derived from an EMBL/GenBank/DDBJ whole genome shotgun (WGS) entry which is preliminary data.</text>
</comment>
<dbReference type="EMBL" id="MLGG01000008">
    <property type="protein sequence ID" value="KAK1462766.1"/>
    <property type="molecule type" value="Genomic_DNA"/>
</dbReference>
<sequence length="128" mass="13984">MEATTTPSLEGTEPHCIFAVRSTARGFLWSEPKREYLPAVARPSQVYILGSTAQYLSSAFALLLAAPSPGWSVVPDSVFQAVKGTSTFFSLVIIVAFGLDSGRVGKGGDWTRRRRGCSLRFQSPHKKY</sequence>
<reference evidence="1 2" key="1">
    <citation type="submission" date="2016-10" db="EMBL/GenBank/DDBJ databases">
        <title>The genome sequence of Colletotrichum fioriniae PJ7.</title>
        <authorList>
            <person name="Baroncelli R."/>
        </authorList>
    </citation>
    <scope>NUCLEOTIDE SEQUENCE [LARGE SCALE GENOMIC DNA]</scope>
    <source>
        <strain evidence="1">Col 31</strain>
    </source>
</reference>
<evidence type="ECO:0000313" key="1">
    <source>
        <dbReference type="EMBL" id="KAK1462766.1"/>
    </source>
</evidence>
<name>A0AAI9UQD0_9PEZI</name>
<organism evidence="1 2">
    <name type="scientific">Colletotrichum melonis</name>
    <dbReference type="NCBI Taxonomy" id="1209925"/>
    <lineage>
        <taxon>Eukaryota</taxon>
        <taxon>Fungi</taxon>
        <taxon>Dikarya</taxon>
        <taxon>Ascomycota</taxon>
        <taxon>Pezizomycotina</taxon>
        <taxon>Sordariomycetes</taxon>
        <taxon>Hypocreomycetidae</taxon>
        <taxon>Glomerellales</taxon>
        <taxon>Glomerellaceae</taxon>
        <taxon>Colletotrichum</taxon>
        <taxon>Colletotrichum acutatum species complex</taxon>
    </lineage>
</organism>
<gene>
    <name evidence="1" type="ORF">CMEL01_13877</name>
</gene>
<protein>
    <submittedName>
        <fullName evidence="1">Uncharacterized protein</fullName>
    </submittedName>
</protein>
<dbReference type="Proteomes" id="UP001239795">
    <property type="component" value="Unassembled WGS sequence"/>
</dbReference>